<feature type="transmembrane region" description="Helical" evidence="6">
    <location>
        <begin position="192"/>
        <end position="212"/>
    </location>
</feature>
<dbReference type="GO" id="GO:0016787">
    <property type="term" value="F:hydrolase activity"/>
    <property type="evidence" value="ECO:0007669"/>
    <property type="project" value="TreeGrafter"/>
</dbReference>
<dbReference type="PANTHER" id="PTHR31885:SF6">
    <property type="entry name" value="GH04784P"/>
    <property type="match status" value="1"/>
</dbReference>
<keyword evidence="5 6" id="KW-0472">Membrane</keyword>
<feature type="transmembrane region" description="Helical" evidence="6">
    <location>
        <begin position="80"/>
        <end position="104"/>
    </location>
</feature>
<evidence type="ECO:0000256" key="3">
    <source>
        <dbReference type="ARBA" id="ARBA00022692"/>
    </source>
</evidence>
<gene>
    <name evidence="7" type="ORF">KTO63_03745</name>
</gene>
<protein>
    <submittedName>
        <fullName evidence="7">Lysoplasmalogenase</fullName>
    </submittedName>
</protein>
<evidence type="ECO:0000256" key="1">
    <source>
        <dbReference type="ARBA" id="ARBA00004141"/>
    </source>
</evidence>
<evidence type="ECO:0000313" key="7">
    <source>
        <dbReference type="EMBL" id="MBV4356248.1"/>
    </source>
</evidence>
<proteinExistence type="inferred from homology"/>
<evidence type="ECO:0000256" key="4">
    <source>
        <dbReference type="ARBA" id="ARBA00022989"/>
    </source>
</evidence>
<keyword evidence="3 6" id="KW-0812">Transmembrane</keyword>
<dbReference type="Proteomes" id="UP000812270">
    <property type="component" value="Unassembled WGS sequence"/>
</dbReference>
<comment type="subcellular location">
    <subcellularLocation>
        <location evidence="1">Membrane</location>
        <topology evidence="1">Multi-pass membrane protein</topology>
    </subcellularLocation>
</comment>
<dbReference type="EMBL" id="JAHSPG010000002">
    <property type="protein sequence ID" value="MBV4356248.1"/>
    <property type="molecule type" value="Genomic_DNA"/>
</dbReference>
<sequence length="222" mass="25283">MRKQSWLILFGIDGLINLFSITANWHWLTLVSKSLLMPFLIAWFVSNIPDNSRPRLYVMAALFFSWLGDVFLLVDEPKFFMAGLASFLFAHLLYIFFFASVIYAQTEKQKWNPWISGAVFLYAILLFFFLRPHLGALQTPVFVYAATIATMLVCSIQAFKNNGNRQTYFCIAGAALFVLSDSLLATNKFYQPFAGASFGVMLSYIMAQYCIVRGAITYLSRN</sequence>
<evidence type="ECO:0000256" key="6">
    <source>
        <dbReference type="SAM" id="Phobius"/>
    </source>
</evidence>
<feature type="transmembrane region" description="Helical" evidence="6">
    <location>
        <begin position="168"/>
        <end position="186"/>
    </location>
</feature>
<dbReference type="PANTHER" id="PTHR31885">
    <property type="entry name" value="GH04784P"/>
    <property type="match status" value="1"/>
</dbReference>
<keyword evidence="4 6" id="KW-1133">Transmembrane helix</keyword>
<dbReference type="Pfam" id="PF07947">
    <property type="entry name" value="YhhN"/>
    <property type="match status" value="1"/>
</dbReference>
<evidence type="ECO:0000256" key="2">
    <source>
        <dbReference type="ARBA" id="ARBA00007375"/>
    </source>
</evidence>
<dbReference type="GO" id="GO:0016020">
    <property type="term" value="C:membrane"/>
    <property type="evidence" value="ECO:0007669"/>
    <property type="project" value="UniProtKB-SubCell"/>
</dbReference>
<feature type="transmembrane region" description="Helical" evidence="6">
    <location>
        <begin position="7"/>
        <end position="25"/>
    </location>
</feature>
<organism evidence="7 8">
    <name type="scientific">Pinibacter aurantiacus</name>
    <dbReference type="NCBI Taxonomy" id="2851599"/>
    <lineage>
        <taxon>Bacteria</taxon>
        <taxon>Pseudomonadati</taxon>
        <taxon>Bacteroidota</taxon>
        <taxon>Chitinophagia</taxon>
        <taxon>Chitinophagales</taxon>
        <taxon>Chitinophagaceae</taxon>
        <taxon>Pinibacter</taxon>
    </lineage>
</organism>
<dbReference type="InterPro" id="IPR012506">
    <property type="entry name" value="TMEM86B-like"/>
</dbReference>
<name>A0A9E2S775_9BACT</name>
<keyword evidence="8" id="KW-1185">Reference proteome</keyword>
<reference evidence="7" key="1">
    <citation type="submission" date="2021-06" db="EMBL/GenBank/DDBJ databases">
        <authorList>
            <person name="Huq M.A."/>
        </authorList>
    </citation>
    <scope>NUCLEOTIDE SEQUENCE</scope>
    <source>
        <strain evidence="7">MAH-26</strain>
    </source>
</reference>
<feature type="transmembrane region" description="Helical" evidence="6">
    <location>
        <begin position="136"/>
        <end position="156"/>
    </location>
</feature>
<comment type="caution">
    <text evidence="7">The sequence shown here is derived from an EMBL/GenBank/DDBJ whole genome shotgun (WGS) entry which is preliminary data.</text>
</comment>
<dbReference type="AlphaFoldDB" id="A0A9E2S775"/>
<dbReference type="RefSeq" id="WP_217789808.1">
    <property type="nucleotide sequence ID" value="NZ_JAHSPG010000002.1"/>
</dbReference>
<accession>A0A9E2S775</accession>
<evidence type="ECO:0000256" key="5">
    <source>
        <dbReference type="ARBA" id="ARBA00023136"/>
    </source>
</evidence>
<feature type="transmembrane region" description="Helical" evidence="6">
    <location>
        <begin position="111"/>
        <end position="130"/>
    </location>
</feature>
<evidence type="ECO:0000313" key="8">
    <source>
        <dbReference type="Proteomes" id="UP000812270"/>
    </source>
</evidence>
<comment type="similarity">
    <text evidence="2">Belongs to the TMEM86 family.</text>
</comment>